<evidence type="ECO:0000313" key="3">
    <source>
        <dbReference type="EMBL" id="SGZ39712.1"/>
    </source>
</evidence>
<proteinExistence type="predicted"/>
<keyword evidence="4" id="KW-1185">Reference proteome</keyword>
<dbReference type="Pfam" id="PF12341">
    <property type="entry name" value="Mcl1_mid"/>
    <property type="match status" value="1"/>
</dbReference>
<protein>
    <submittedName>
        <fullName evidence="3">Uncharacterized protein</fullName>
    </submittedName>
</protein>
<organism evidence="3 4">
    <name type="scientific">Hanseniaspora guilliermondii</name>
    <dbReference type="NCBI Taxonomy" id="56406"/>
    <lineage>
        <taxon>Eukaryota</taxon>
        <taxon>Fungi</taxon>
        <taxon>Dikarya</taxon>
        <taxon>Ascomycota</taxon>
        <taxon>Saccharomycotina</taxon>
        <taxon>Saccharomycetes</taxon>
        <taxon>Saccharomycodales</taxon>
        <taxon>Saccharomycodaceae</taxon>
        <taxon>Hanseniaspora</taxon>
    </lineage>
</organism>
<name>A0A1L0AZZ3_9ASCO</name>
<sequence length="493" mass="56744">MSQNIDVEDSLFISDIEDDLIINDDNKRSNSNTNSEVSSPKRLKTSSSSVSLFSKGYLTINEDSKYLTINEYGTVLLLNNSASKSIHVNFLNTSVANSYEFDIENDDEIDICVLTSSNLVFLNSKKNELTIRSHYEYEKTTSFKITGLNHGDFITSLAYDSKYYVGTKQGILMALDEFGILLHKRVFYSEINILDIKFNKLIVIHSNFKNYSILIFSNNTKIIHHNCELPDLIKNNEIRNIGISDNNTPWISTYDGFFSLINSFSQNKSYWVNMLNYENEIYRLNGGFILNQQENDDETYLNNRIYENYYILPVNLISDYDELILGYIINQNALKLSNINTFDTSSTPITLLELHEGIKNNESLDEKDYNNTLNCEIDSKSNLQLPNYYKQVDNMIQNTIQTEIVNASVLENSMLNEDDSIQLLKNLNNAWDSSILRLFDVKCQQNDIKCCYNLVLSLKQLKCLDKAKEISKMYGIYELSDRINDLIDSKTTS</sequence>
<dbReference type="OrthoDB" id="3971802at2759"/>
<accession>A0A1L0AZZ3</accession>
<gene>
    <name evidence="3" type="ORF">HGUI_01912</name>
</gene>
<evidence type="ECO:0000259" key="1">
    <source>
        <dbReference type="Pfam" id="PF12341"/>
    </source>
</evidence>
<dbReference type="Proteomes" id="UP000183365">
    <property type="component" value="Unassembled WGS sequence"/>
</dbReference>
<dbReference type="VEuPathDB" id="FungiDB:HGUI_01912"/>
<evidence type="ECO:0000259" key="2">
    <source>
        <dbReference type="Pfam" id="PF20946"/>
    </source>
</evidence>
<dbReference type="InterPro" id="IPR022100">
    <property type="entry name" value="WDHD1/CFT4_beta-prop_2nd"/>
</dbReference>
<reference evidence="4" key="1">
    <citation type="submission" date="2016-11" db="EMBL/GenBank/DDBJ databases">
        <authorList>
            <person name="Guldener U."/>
        </authorList>
    </citation>
    <scope>NUCLEOTIDE SEQUENCE [LARGE SCALE GENOMIC DNA]</scope>
</reference>
<feature type="domain" description="WDHD1/CFT4 helical bundle" evidence="2">
    <location>
        <begin position="396"/>
        <end position="491"/>
    </location>
</feature>
<dbReference type="Pfam" id="PF20946">
    <property type="entry name" value="Ctf4_C"/>
    <property type="match status" value="1"/>
</dbReference>
<dbReference type="InterPro" id="IPR048591">
    <property type="entry name" value="WDHD1/CFT4_hel"/>
</dbReference>
<dbReference type="AlphaFoldDB" id="A0A1L0AZZ3"/>
<dbReference type="EMBL" id="FQNF01000029">
    <property type="protein sequence ID" value="SGZ39712.1"/>
    <property type="molecule type" value="Genomic_DNA"/>
</dbReference>
<evidence type="ECO:0000313" key="4">
    <source>
        <dbReference type="Proteomes" id="UP000183365"/>
    </source>
</evidence>
<feature type="domain" description="WDHD1/CFT4 second beta-propeller" evidence="1">
    <location>
        <begin position="60"/>
        <end position="280"/>
    </location>
</feature>